<reference evidence="1" key="1">
    <citation type="submission" date="2018-06" db="EMBL/GenBank/DDBJ databases">
        <authorList>
            <person name="Zhirakovskaya E."/>
        </authorList>
    </citation>
    <scope>NUCLEOTIDE SEQUENCE</scope>
</reference>
<dbReference type="EMBL" id="UOFY01000007">
    <property type="protein sequence ID" value="VAX06229.1"/>
    <property type="molecule type" value="Genomic_DNA"/>
</dbReference>
<name>A0A3B1AK57_9ZZZZ</name>
<evidence type="ECO:0000313" key="1">
    <source>
        <dbReference type="EMBL" id="VAX06229.1"/>
    </source>
</evidence>
<sequence length="119" mass="13084">MKKIIILLAFGLGSGSVVADVLMSKQSFIETVEGTFKDHLCTKNYNTCYGVTKTACLAETKKVFKEECLGDIPDEFEELDEVLAYTKSTVSCATKIYVTNHSAVLMKNKDTVACQSIIN</sequence>
<protein>
    <submittedName>
        <fullName evidence="1">Uncharacterized protein</fullName>
    </submittedName>
</protein>
<organism evidence="1">
    <name type="scientific">hydrothermal vent metagenome</name>
    <dbReference type="NCBI Taxonomy" id="652676"/>
    <lineage>
        <taxon>unclassified sequences</taxon>
        <taxon>metagenomes</taxon>
        <taxon>ecological metagenomes</taxon>
    </lineage>
</organism>
<dbReference type="AlphaFoldDB" id="A0A3B1AK57"/>
<proteinExistence type="predicted"/>
<accession>A0A3B1AK57</accession>
<gene>
    <name evidence="1" type="ORF">MNBD_GAMMA25-999</name>
</gene>